<dbReference type="KEGG" id="clk:CGC53_01325"/>
<proteinExistence type="predicted"/>
<keyword evidence="2" id="KW-1185">Reference proteome</keyword>
<evidence type="ECO:0000313" key="2">
    <source>
        <dbReference type="Proteomes" id="UP000217276"/>
    </source>
</evidence>
<dbReference type="EMBL" id="CP022384">
    <property type="protein sequence ID" value="ATA81089.1"/>
    <property type="molecule type" value="Genomic_DNA"/>
</dbReference>
<organism evidence="1 2">
    <name type="scientific">Capnocytophaga leadbetteri</name>
    <dbReference type="NCBI Taxonomy" id="327575"/>
    <lineage>
        <taxon>Bacteria</taxon>
        <taxon>Pseudomonadati</taxon>
        <taxon>Bacteroidota</taxon>
        <taxon>Flavobacteriia</taxon>
        <taxon>Flavobacteriales</taxon>
        <taxon>Flavobacteriaceae</taxon>
        <taxon>Capnocytophaga</taxon>
    </lineage>
</organism>
<name>A0A250F7I6_9FLAO</name>
<accession>A0A250F7I6</accession>
<dbReference type="Proteomes" id="UP000217276">
    <property type="component" value="Chromosome"/>
</dbReference>
<protein>
    <submittedName>
        <fullName evidence="1">Uncharacterized protein</fullName>
    </submittedName>
</protein>
<gene>
    <name evidence="1" type="ORF">CGC53_01325</name>
</gene>
<dbReference type="RefSeq" id="WP_095913011.1">
    <property type="nucleotide sequence ID" value="NZ_CP022384.1"/>
</dbReference>
<evidence type="ECO:0000313" key="1">
    <source>
        <dbReference type="EMBL" id="ATA81089.1"/>
    </source>
</evidence>
<reference evidence="2" key="1">
    <citation type="submission" date="2017-06" db="EMBL/GenBank/DDBJ databases">
        <title>Capnocytophaga spp. assemblies.</title>
        <authorList>
            <person name="Gulvik C.A."/>
        </authorList>
    </citation>
    <scope>NUCLEOTIDE SEQUENCE [LARGE SCALE GENOMIC DNA]</scope>
    <source>
        <strain evidence="2">H6253</strain>
    </source>
</reference>
<dbReference type="AlphaFoldDB" id="A0A250F7I6"/>
<sequence length="126" mass="14050">MTSSIITNRIKVNIASGSNAQSDYVTLEKGRCIGVYYLPITSYEPENAVEISLRDPQGNVIIEPVDYRDYKHKGGGYVQGMKQVNFECNNNKFQVSILSDTALTSDLKGELVLLIQRDCLCDNNPQ</sequence>